<accession>A0A5K0U8R0</accession>
<reference evidence="2 3" key="1">
    <citation type="submission" date="2018-10" db="EMBL/GenBank/DDBJ databases">
        <authorList>
            <consortium name="IHU Genomes"/>
        </authorList>
    </citation>
    <scope>NUCLEOTIDE SEQUENCE [LARGE SCALE GENOMIC DNA]</scope>
    <source>
        <strain evidence="2 3">A1</strain>
    </source>
</reference>
<feature type="compositionally biased region" description="Basic and acidic residues" evidence="1">
    <location>
        <begin position="50"/>
        <end position="61"/>
    </location>
</feature>
<dbReference type="EMBL" id="UPSH01000001">
    <property type="protein sequence ID" value="VBB18539.1"/>
    <property type="molecule type" value="Genomic_DNA"/>
</dbReference>
<feature type="compositionally biased region" description="Basic and acidic residues" evidence="1">
    <location>
        <begin position="100"/>
        <end position="113"/>
    </location>
</feature>
<protein>
    <submittedName>
        <fullName evidence="2">Uncharacterized protein</fullName>
    </submittedName>
</protein>
<evidence type="ECO:0000313" key="2">
    <source>
        <dbReference type="EMBL" id="VBB18539.1"/>
    </source>
</evidence>
<comment type="caution">
    <text evidence="2">The sequence shown here is derived from an EMBL/GenBank/DDBJ whole genome shotgun (WGS) entry which is preliminary data.</text>
</comment>
<name>A0A5K0U8R0_9VIRU</name>
<proteinExistence type="predicted"/>
<feature type="compositionally biased region" description="Acidic residues" evidence="1">
    <location>
        <begin position="173"/>
        <end position="192"/>
    </location>
</feature>
<evidence type="ECO:0000256" key="1">
    <source>
        <dbReference type="SAM" id="MobiDB-lite"/>
    </source>
</evidence>
<evidence type="ECO:0000313" key="3">
    <source>
        <dbReference type="Proteomes" id="UP000594342"/>
    </source>
</evidence>
<feature type="compositionally biased region" description="Low complexity" evidence="1">
    <location>
        <begin position="114"/>
        <end position="129"/>
    </location>
</feature>
<gene>
    <name evidence="2" type="ORF">YASMINEVIRUS_1002</name>
</gene>
<feature type="compositionally biased region" description="Polar residues" evidence="1">
    <location>
        <begin position="62"/>
        <end position="86"/>
    </location>
</feature>
<sequence length="192" mass="20910">MSTLADSDTKTQLVSSPNLPLNQVDQEPKEPQPHTQSNLGSELFDDVWEIDDRGSNKKSPDSDPSYSGSLIKTTSSTAGSKNSGSRTGDDWDEVLGLYEPSRKTNETKQEQKPKVVSNLSSSVSSQSAPAKKKKGKNNKPTVNLTGKKGSVNATGSQSKSMTGSNKNSSYGQMDDDNNYDDDYDDTYDDYYD</sequence>
<keyword evidence="3" id="KW-1185">Reference proteome</keyword>
<dbReference type="Proteomes" id="UP000594342">
    <property type="component" value="Unassembled WGS sequence"/>
</dbReference>
<feature type="compositionally biased region" description="Polar residues" evidence="1">
    <location>
        <begin position="151"/>
        <end position="171"/>
    </location>
</feature>
<organism evidence="2 3">
    <name type="scientific">Yasminevirus sp. GU-2018</name>
    <dbReference type="NCBI Taxonomy" id="2420051"/>
    <lineage>
        <taxon>Viruses</taxon>
        <taxon>Varidnaviria</taxon>
        <taxon>Bamfordvirae</taxon>
        <taxon>Nucleocytoviricota</taxon>
        <taxon>Megaviricetes</taxon>
        <taxon>Imitervirales</taxon>
        <taxon>Mimiviridae</taxon>
        <taxon>Klosneuvirinae</taxon>
        <taxon>Yasminevirus</taxon>
        <taxon>Yasminevirus saudimassiliense</taxon>
    </lineage>
</organism>
<feature type="compositionally biased region" description="Polar residues" evidence="1">
    <location>
        <begin position="1"/>
        <end position="25"/>
    </location>
</feature>
<feature type="region of interest" description="Disordered" evidence="1">
    <location>
        <begin position="1"/>
        <end position="192"/>
    </location>
</feature>